<dbReference type="SUPFAM" id="SSF56801">
    <property type="entry name" value="Acetyl-CoA synthetase-like"/>
    <property type="match status" value="1"/>
</dbReference>
<dbReference type="InterPro" id="IPR036736">
    <property type="entry name" value="ACP-like_sf"/>
</dbReference>
<comment type="caution">
    <text evidence="2">The sequence shown here is derived from an EMBL/GenBank/DDBJ whole genome shotgun (WGS) entry which is preliminary data.</text>
</comment>
<reference evidence="2 3" key="1">
    <citation type="submission" date="2019-04" db="EMBL/GenBank/DDBJ databases">
        <title>Draft genome sequences of Streptomyces avermitilis NBRC 14893.</title>
        <authorList>
            <person name="Komaki H."/>
            <person name="Tamura T."/>
            <person name="Hosoyama A."/>
        </authorList>
    </citation>
    <scope>NUCLEOTIDE SEQUENCE [LARGE SCALE GENOMIC DNA]</scope>
    <source>
        <strain evidence="2 3">NBRC 14893</strain>
    </source>
</reference>
<dbReference type="InterPro" id="IPR009081">
    <property type="entry name" value="PP-bd_ACP"/>
</dbReference>
<dbReference type="NCBIfam" id="TIGR01733">
    <property type="entry name" value="AA-adenyl-dom"/>
    <property type="match status" value="1"/>
</dbReference>
<organism evidence="2 3">
    <name type="scientific">Streptomyces avermitilis</name>
    <dbReference type="NCBI Taxonomy" id="33903"/>
    <lineage>
        <taxon>Bacteria</taxon>
        <taxon>Bacillati</taxon>
        <taxon>Actinomycetota</taxon>
        <taxon>Actinomycetes</taxon>
        <taxon>Kitasatosporales</taxon>
        <taxon>Streptomycetaceae</taxon>
        <taxon>Streptomyces</taxon>
    </lineage>
</organism>
<sequence>MSRDSLPPDTLAGRILAHSALRPESVAVHDDGRDVTYRSLAVRSARLAEEVRRIAGDGRPPVVAVALPRGADLLATVLAVLRLGAVYLPVNPEQPLSRLKSIVDDARPDIVVAVGAPHPAFDGVPALDPRDVGEQGGPDGEFDADPAGFRYLLYTSGSTGTPKGVISGHAGLWNRLVWMEEEFGLGPADRVLHKTPLTFDVSLWELISPLLAGSTVVLARPGGHLDGRYLHDLIAAQQVTVLHFVPSMLASFARANEQTGTPGATRSVRIVATSGEALGATSAATALQLFPNARLYNLYGPTEASIDVTSHLVRDTDLAGAAVPIGRPITGIRTHVVGPDGRPVPAGDPGELWLAGVGLAYGYVNRPEETAAAFVTAPPHLPEERVYRTGDLVRENDRGELEYLGRNDRQVKFRGVRIELAEVEYALDRYPGVTTSRVVVRGAADRLVAVVQTSDLPDESTDHPLFRWSELAAELHHHLAALLPASMLPTHFLFTERWPVTEHGKLDLGALSQWIDEQETSVPVDGAGHGRAASDGALADRVLAIFRTVLGIEDIGENDSFFDVGGDSLAAATAAYRVEESILAEFSLDISGDASIFVHPTAKELAHDIEARLPGRP</sequence>
<dbReference type="AlphaFoldDB" id="A0A4D4M908"/>
<dbReference type="SUPFAM" id="SSF47336">
    <property type="entry name" value="ACP-like"/>
    <property type="match status" value="1"/>
</dbReference>
<accession>A0A4D4M908</accession>
<dbReference type="InterPro" id="IPR045851">
    <property type="entry name" value="AMP-bd_C_sf"/>
</dbReference>
<dbReference type="GO" id="GO:0044550">
    <property type="term" value="P:secondary metabolite biosynthetic process"/>
    <property type="evidence" value="ECO:0007669"/>
    <property type="project" value="TreeGrafter"/>
</dbReference>
<gene>
    <name evidence="2" type="ORF">SAV14893_077790</name>
</gene>
<dbReference type="PROSITE" id="PS50075">
    <property type="entry name" value="CARRIER"/>
    <property type="match status" value="1"/>
</dbReference>
<evidence type="ECO:0000313" key="3">
    <source>
        <dbReference type="Proteomes" id="UP000302139"/>
    </source>
</evidence>
<dbReference type="InterPro" id="IPR000873">
    <property type="entry name" value="AMP-dep_synth/lig_dom"/>
</dbReference>
<dbReference type="GO" id="GO:0043041">
    <property type="term" value="P:amino acid activation for nonribosomal peptide biosynthetic process"/>
    <property type="evidence" value="ECO:0007669"/>
    <property type="project" value="TreeGrafter"/>
</dbReference>
<dbReference type="InterPro" id="IPR010071">
    <property type="entry name" value="AA_adenyl_dom"/>
</dbReference>
<protein>
    <recommendedName>
        <fullName evidence="1">Carrier domain-containing protein</fullName>
    </recommendedName>
</protein>
<dbReference type="PANTHER" id="PTHR45527:SF1">
    <property type="entry name" value="FATTY ACID SYNTHASE"/>
    <property type="match status" value="1"/>
</dbReference>
<dbReference type="PROSITE" id="PS00455">
    <property type="entry name" value="AMP_BINDING"/>
    <property type="match status" value="1"/>
</dbReference>
<dbReference type="EMBL" id="BJHX01000001">
    <property type="protein sequence ID" value="GDY68386.1"/>
    <property type="molecule type" value="Genomic_DNA"/>
</dbReference>
<dbReference type="Gene3D" id="1.10.1200.10">
    <property type="entry name" value="ACP-like"/>
    <property type="match status" value="1"/>
</dbReference>
<dbReference type="PANTHER" id="PTHR45527">
    <property type="entry name" value="NONRIBOSOMAL PEPTIDE SYNTHETASE"/>
    <property type="match status" value="1"/>
</dbReference>
<evidence type="ECO:0000313" key="2">
    <source>
        <dbReference type="EMBL" id="GDY68386.1"/>
    </source>
</evidence>
<dbReference type="Pfam" id="PF00550">
    <property type="entry name" value="PP-binding"/>
    <property type="match status" value="1"/>
</dbReference>
<dbReference type="InterPro" id="IPR020845">
    <property type="entry name" value="AMP-binding_CS"/>
</dbReference>
<dbReference type="RefSeq" id="WP_048894468.1">
    <property type="nucleotide sequence ID" value="NZ_BAABTN010000015.1"/>
</dbReference>
<dbReference type="GO" id="GO:0005737">
    <property type="term" value="C:cytoplasm"/>
    <property type="evidence" value="ECO:0007669"/>
    <property type="project" value="TreeGrafter"/>
</dbReference>
<dbReference type="Pfam" id="PF00501">
    <property type="entry name" value="AMP-binding"/>
    <property type="match status" value="1"/>
</dbReference>
<proteinExistence type="predicted"/>
<dbReference type="Gene3D" id="3.30.300.30">
    <property type="match status" value="1"/>
</dbReference>
<dbReference type="CDD" id="cd05930">
    <property type="entry name" value="A_NRPS"/>
    <property type="match status" value="1"/>
</dbReference>
<name>A0A4D4M908_STRAX</name>
<dbReference type="Proteomes" id="UP000302139">
    <property type="component" value="Unassembled WGS sequence"/>
</dbReference>
<feature type="domain" description="Carrier" evidence="1">
    <location>
        <begin position="533"/>
        <end position="613"/>
    </location>
</feature>
<dbReference type="Gene3D" id="2.30.38.10">
    <property type="entry name" value="Luciferase, Domain 3"/>
    <property type="match status" value="1"/>
</dbReference>
<evidence type="ECO:0000259" key="1">
    <source>
        <dbReference type="PROSITE" id="PS50075"/>
    </source>
</evidence>
<dbReference type="GO" id="GO:0031177">
    <property type="term" value="F:phosphopantetheine binding"/>
    <property type="evidence" value="ECO:0007669"/>
    <property type="project" value="TreeGrafter"/>
</dbReference>
<dbReference type="Gene3D" id="3.40.50.980">
    <property type="match status" value="2"/>
</dbReference>